<keyword evidence="4" id="KW-1185">Reference proteome</keyword>
<dbReference type="EMBL" id="WOCE01000008">
    <property type="protein sequence ID" value="KAE9609046.1"/>
    <property type="molecule type" value="Genomic_DNA"/>
</dbReference>
<evidence type="ECO:0000256" key="1">
    <source>
        <dbReference type="ARBA" id="ARBA00022614"/>
    </source>
</evidence>
<dbReference type="SUPFAM" id="SSF52075">
    <property type="entry name" value="Outer arm dynein light chain 1"/>
    <property type="match status" value="1"/>
</dbReference>
<name>A0A6A4Q6A7_LUPAL</name>
<dbReference type="PANTHER" id="PTHR15454">
    <property type="entry name" value="NISCHARIN RELATED"/>
    <property type="match status" value="1"/>
</dbReference>
<dbReference type="GO" id="GO:0005737">
    <property type="term" value="C:cytoplasm"/>
    <property type="evidence" value="ECO:0007669"/>
    <property type="project" value="TreeGrafter"/>
</dbReference>
<keyword evidence="2" id="KW-0677">Repeat</keyword>
<dbReference type="FunFam" id="3.80.10.10:FF:000505">
    <property type="entry name" value="Outer arm dynein light chain 1 protein"/>
    <property type="match status" value="1"/>
</dbReference>
<dbReference type="Gene3D" id="3.80.10.10">
    <property type="entry name" value="Ribonuclease Inhibitor"/>
    <property type="match status" value="1"/>
</dbReference>
<dbReference type="InterPro" id="IPR032675">
    <property type="entry name" value="LRR_dom_sf"/>
</dbReference>
<keyword evidence="1" id="KW-0433">Leucine-rich repeat</keyword>
<protein>
    <submittedName>
        <fullName evidence="3">Putative leucine-rich repeat domain, L domain-containing protein</fullName>
    </submittedName>
</protein>
<dbReference type="Pfam" id="PF13855">
    <property type="entry name" value="LRR_8"/>
    <property type="match status" value="1"/>
</dbReference>
<evidence type="ECO:0000256" key="2">
    <source>
        <dbReference type="ARBA" id="ARBA00022737"/>
    </source>
</evidence>
<accession>A0A6A4Q6A7</accession>
<proteinExistence type="predicted"/>
<evidence type="ECO:0000313" key="4">
    <source>
        <dbReference type="Proteomes" id="UP000447434"/>
    </source>
</evidence>
<dbReference type="PANTHER" id="PTHR15454:SF37">
    <property type="entry name" value="OUTER ARM DYNEIN LIGHT CHAIN 1 PROTEIN"/>
    <property type="match status" value="1"/>
</dbReference>
<dbReference type="AlphaFoldDB" id="A0A6A4Q6A7"/>
<dbReference type="InterPro" id="IPR001611">
    <property type="entry name" value="Leu-rich_rpt"/>
</dbReference>
<dbReference type="OrthoDB" id="1904536at2759"/>
<gene>
    <name evidence="3" type="ORF">Lalb_Chr08g0242091</name>
</gene>
<dbReference type="PROSITE" id="PS51450">
    <property type="entry name" value="LRR"/>
    <property type="match status" value="2"/>
</dbReference>
<comment type="caution">
    <text evidence="3">The sequence shown here is derived from an EMBL/GenBank/DDBJ whole genome shotgun (WGS) entry which is preliminary data.</text>
</comment>
<evidence type="ECO:0000313" key="3">
    <source>
        <dbReference type="EMBL" id="KAE9609046.1"/>
    </source>
</evidence>
<sequence length="501" mass="55948">MAICNCISILIGRKGKKKVRNVFDTVSCFVFVRLVQTIDLPALASFFLLVQGTERDSKTPLVKLQHSQISSEISDLKSGVLDVVVPSSGIRKNSKSNLRVTSIESLFKAEDAYEREDEHDHSPFIKRELSDFDLQAHEVVMKYPSLYQNKAKYNIQLEEKKDTYSKKSVDTIQSGHVSDPGIGNADFSSSPKITRSCSNLERRDVLSDKTLHFISSNPKSFGDLQELSANQMANLLAMTHGSADRVMLERHSSSQLIKSTQLRPSSAALKNQCEYSSDTIEPNKGKALMRIVDSTSPGSSSGEYFLKSGMDKNTDNQRWGRFYNGNFSSWPQNPSVTFTGESSSFNKVDEWVKDLEIQQPLPEDDFVDDIMGSIVYPHSQEARTSMARNTAHLVQQPDVNLSNEILITNSIVQSLDPASTVAHLPRIGIKVIPAISHFSGLRYVNLSSNFIVNITPRFLPKGIHTLNLSRNKISTIEGLKELTRLRVLDLSYNRISRIGQG</sequence>
<organism evidence="3 4">
    <name type="scientific">Lupinus albus</name>
    <name type="common">White lupine</name>
    <name type="synonym">Lupinus termis</name>
    <dbReference type="NCBI Taxonomy" id="3870"/>
    <lineage>
        <taxon>Eukaryota</taxon>
        <taxon>Viridiplantae</taxon>
        <taxon>Streptophyta</taxon>
        <taxon>Embryophyta</taxon>
        <taxon>Tracheophyta</taxon>
        <taxon>Spermatophyta</taxon>
        <taxon>Magnoliopsida</taxon>
        <taxon>eudicotyledons</taxon>
        <taxon>Gunneridae</taxon>
        <taxon>Pentapetalae</taxon>
        <taxon>rosids</taxon>
        <taxon>fabids</taxon>
        <taxon>Fabales</taxon>
        <taxon>Fabaceae</taxon>
        <taxon>Papilionoideae</taxon>
        <taxon>50 kb inversion clade</taxon>
        <taxon>genistoids sensu lato</taxon>
        <taxon>core genistoids</taxon>
        <taxon>Genisteae</taxon>
        <taxon>Lupinus</taxon>
    </lineage>
</organism>
<dbReference type="Proteomes" id="UP000447434">
    <property type="component" value="Chromosome 8"/>
</dbReference>
<reference evidence="4" key="1">
    <citation type="journal article" date="2020" name="Nat. Commun.">
        <title>Genome sequence of the cluster root forming white lupin.</title>
        <authorList>
            <person name="Hufnagel B."/>
            <person name="Marques A."/>
            <person name="Soriano A."/>
            <person name="Marques L."/>
            <person name="Divol F."/>
            <person name="Doumas P."/>
            <person name="Sallet E."/>
            <person name="Mancinotti D."/>
            <person name="Carrere S."/>
            <person name="Marande W."/>
            <person name="Arribat S."/>
            <person name="Keller J."/>
            <person name="Huneau C."/>
            <person name="Blein T."/>
            <person name="Aime D."/>
            <person name="Laguerre M."/>
            <person name="Taylor J."/>
            <person name="Schubert V."/>
            <person name="Nelson M."/>
            <person name="Geu-Flores F."/>
            <person name="Crespi M."/>
            <person name="Gallardo-Guerrero K."/>
            <person name="Delaux P.-M."/>
            <person name="Salse J."/>
            <person name="Berges H."/>
            <person name="Guyot R."/>
            <person name="Gouzy J."/>
            <person name="Peret B."/>
        </authorList>
    </citation>
    <scope>NUCLEOTIDE SEQUENCE [LARGE SCALE GENOMIC DNA]</scope>
    <source>
        <strain evidence="4">cv. Amiga</strain>
    </source>
</reference>